<dbReference type="PANTHER" id="PTHR10622:SF10">
    <property type="entry name" value="HET DOMAIN-CONTAINING PROTEIN"/>
    <property type="match status" value="1"/>
</dbReference>
<organism evidence="1 2">
    <name type="scientific">Colletotrichum higginsianum (strain IMI 349063)</name>
    <name type="common">Crucifer anthracnose fungus</name>
    <dbReference type="NCBI Taxonomy" id="759273"/>
    <lineage>
        <taxon>Eukaryota</taxon>
        <taxon>Fungi</taxon>
        <taxon>Dikarya</taxon>
        <taxon>Ascomycota</taxon>
        <taxon>Pezizomycotina</taxon>
        <taxon>Sordariomycetes</taxon>
        <taxon>Hypocreomycetidae</taxon>
        <taxon>Glomerellales</taxon>
        <taxon>Glomerellaceae</taxon>
        <taxon>Colletotrichum</taxon>
        <taxon>Colletotrichum destructivum species complex</taxon>
    </lineage>
</organism>
<reference evidence="2" key="1">
    <citation type="journal article" date="2012" name="Nat. Genet.">
        <title>Lifestyle transitions in plant pathogenic Colletotrichum fungi deciphered by genome and transcriptome analyses.</title>
        <authorList>
            <person name="O'Connell R.J."/>
            <person name="Thon M.R."/>
            <person name="Hacquard S."/>
            <person name="Amyotte S.G."/>
            <person name="Kleemann J."/>
            <person name="Torres M.F."/>
            <person name="Damm U."/>
            <person name="Buiate E.A."/>
            <person name="Epstein L."/>
            <person name="Alkan N."/>
            <person name="Altmueller J."/>
            <person name="Alvarado-Balderrama L."/>
            <person name="Bauser C.A."/>
            <person name="Becker C."/>
            <person name="Birren B.W."/>
            <person name="Chen Z."/>
            <person name="Choi J."/>
            <person name="Crouch J.A."/>
            <person name="Duvick J.P."/>
            <person name="Farman M.A."/>
            <person name="Gan P."/>
            <person name="Heiman D."/>
            <person name="Henrissat B."/>
            <person name="Howard R.J."/>
            <person name="Kabbage M."/>
            <person name="Koch C."/>
            <person name="Kracher B."/>
            <person name="Kubo Y."/>
            <person name="Law A.D."/>
            <person name="Lebrun M.-H."/>
            <person name="Lee Y.-H."/>
            <person name="Miyara I."/>
            <person name="Moore N."/>
            <person name="Neumann U."/>
            <person name="Nordstroem K."/>
            <person name="Panaccione D.G."/>
            <person name="Panstruga R."/>
            <person name="Place M."/>
            <person name="Proctor R.H."/>
            <person name="Prusky D."/>
            <person name="Rech G."/>
            <person name="Reinhardt R."/>
            <person name="Rollins J.A."/>
            <person name="Rounsley S."/>
            <person name="Schardl C.L."/>
            <person name="Schwartz D.C."/>
            <person name="Shenoy N."/>
            <person name="Shirasu K."/>
            <person name="Sikhakolli U.R."/>
            <person name="Stueber K."/>
            <person name="Sukno S.A."/>
            <person name="Sweigard J.A."/>
            <person name="Takano Y."/>
            <person name="Takahara H."/>
            <person name="Trail F."/>
            <person name="van der Does H.C."/>
            <person name="Voll L.M."/>
            <person name="Will I."/>
            <person name="Young S."/>
            <person name="Zeng Q."/>
            <person name="Zhang J."/>
            <person name="Zhou S."/>
            <person name="Dickman M.B."/>
            <person name="Schulze-Lefert P."/>
            <person name="Ver Loren van Themaat E."/>
            <person name="Ma L.-J."/>
            <person name="Vaillancourt L.J."/>
        </authorList>
    </citation>
    <scope>NUCLEOTIDE SEQUENCE [LARGE SCALE GENOMIC DNA]</scope>
    <source>
        <strain evidence="2">IMI 349063</strain>
    </source>
</reference>
<proteinExistence type="predicted"/>
<evidence type="ECO:0000313" key="1">
    <source>
        <dbReference type="EMBL" id="CCF46015.1"/>
    </source>
</evidence>
<dbReference type="STRING" id="759273.H1W0K2"/>
<gene>
    <name evidence="1" type="ORF">CH063_14902</name>
</gene>
<accession>H1W0K2</accession>
<dbReference type="PANTHER" id="PTHR10622">
    <property type="entry name" value="HET DOMAIN-CONTAINING PROTEIN"/>
    <property type="match status" value="1"/>
</dbReference>
<dbReference type="HOGENOM" id="CLU_3055917_0_0_1"/>
<feature type="non-terminal residue" evidence="1">
    <location>
        <position position="55"/>
    </location>
</feature>
<dbReference type="EMBL" id="CACQ02008254">
    <property type="protein sequence ID" value="CCF46015.1"/>
    <property type="molecule type" value="Genomic_DNA"/>
</dbReference>
<evidence type="ECO:0000313" key="2">
    <source>
        <dbReference type="Proteomes" id="UP000007174"/>
    </source>
</evidence>
<sequence>MRLLSVKSLEVKEFSANVIPPYAILSHRWLGDDEEVILQDIELPVAKTKLGYENS</sequence>
<dbReference type="AlphaFoldDB" id="H1W0K2"/>
<dbReference type="Proteomes" id="UP000007174">
    <property type="component" value="Unassembled WGS sequence"/>
</dbReference>
<protein>
    <submittedName>
        <fullName evidence="1">Uncharacterized protein</fullName>
    </submittedName>
</protein>
<name>H1W0K2_COLHI</name>